<evidence type="ECO:0000313" key="1">
    <source>
        <dbReference type="EMBL" id="KAK9283185.1"/>
    </source>
</evidence>
<reference evidence="1 2" key="1">
    <citation type="journal article" date="2024" name="Plant J.">
        <title>Genome sequences and population genomics reveal climatic adaptation and genomic divergence between two closely related sweetgum species.</title>
        <authorList>
            <person name="Xu W.Q."/>
            <person name="Ren C.Q."/>
            <person name="Zhang X.Y."/>
            <person name="Comes H.P."/>
            <person name="Liu X.H."/>
            <person name="Li Y.G."/>
            <person name="Kettle C.J."/>
            <person name="Jalonen R."/>
            <person name="Gaisberger H."/>
            <person name="Ma Y.Z."/>
            <person name="Qiu Y.X."/>
        </authorList>
    </citation>
    <scope>NUCLEOTIDE SEQUENCE [LARGE SCALE GENOMIC DNA]</scope>
    <source>
        <strain evidence="1">Hangzhou</strain>
    </source>
</reference>
<dbReference type="PANTHER" id="PTHR32387:SF11">
    <property type="entry name" value="PROTEIN NO VEIN C-TERMINAL DOMAIN-CONTAINING PROTEIN"/>
    <property type="match status" value="1"/>
</dbReference>
<proteinExistence type="predicted"/>
<evidence type="ECO:0000313" key="2">
    <source>
        <dbReference type="Proteomes" id="UP001415857"/>
    </source>
</evidence>
<sequence>MLASSRETIQLDNLWNLGILDHVPYCFVNAIKSCVKSTETAPWFSVARVLEFFPTQESPFKELNRVRQSIRTMVQTEKILLLCIERGVPLTSIPSMGKFVLHTSVDLKEYDEVLRFVGVSSLQENYTWYKNCIESCNLISRLPIDVYMELLCFLADNWRLLPYKHFKSMPLLKYVTRYGEVLSCSVSQINHKVGVVVTSISQYCSVLGKFVAERKDLKLAVFLAYLLFGSNPFIGESGNMKVECGGTDDDCDETDALDKYVDLGEVYGEAAKFAGESTGEKKLLDFLAKHTRALDLPDIPPMNLELEVDYSQLTGEQAYLATGLDPIFEN</sequence>
<comment type="caution">
    <text evidence="1">The sequence shown here is derived from an EMBL/GenBank/DDBJ whole genome shotgun (WGS) entry which is preliminary data.</text>
</comment>
<protein>
    <submittedName>
        <fullName evidence="1">Uncharacterized protein</fullName>
    </submittedName>
</protein>
<name>A0AAP0RRL9_LIQFO</name>
<dbReference type="InterPro" id="IPR052957">
    <property type="entry name" value="Auxin_embryo_med"/>
</dbReference>
<gene>
    <name evidence="1" type="ORF">L1049_011421</name>
</gene>
<dbReference type="EMBL" id="JBBPBK010000006">
    <property type="protein sequence ID" value="KAK9283185.1"/>
    <property type="molecule type" value="Genomic_DNA"/>
</dbReference>
<dbReference type="AlphaFoldDB" id="A0AAP0RRL9"/>
<accession>A0AAP0RRL9</accession>
<organism evidence="1 2">
    <name type="scientific">Liquidambar formosana</name>
    <name type="common">Formosan gum</name>
    <dbReference type="NCBI Taxonomy" id="63359"/>
    <lineage>
        <taxon>Eukaryota</taxon>
        <taxon>Viridiplantae</taxon>
        <taxon>Streptophyta</taxon>
        <taxon>Embryophyta</taxon>
        <taxon>Tracheophyta</taxon>
        <taxon>Spermatophyta</taxon>
        <taxon>Magnoliopsida</taxon>
        <taxon>eudicotyledons</taxon>
        <taxon>Gunneridae</taxon>
        <taxon>Pentapetalae</taxon>
        <taxon>Saxifragales</taxon>
        <taxon>Altingiaceae</taxon>
        <taxon>Liquidambar</taxon>
    </lineage>
</organism>
<dbReference type="Proteomes" id="UP001415857">
    <property type="component" value="Unassembled WGS sequence"/>
</dbReference>
<dbReference type="PANTHER" id="PTHR32387">
    <property type="entry name" value="WU:FJ29H11"/>
    <property type="match status" value="1"/>
</dbReference>
<keyword evidence="2" id="KW-1185">Reference proteome</keyword>